<dbReference type="Pfam" id="PF06013">
    <property type="entry name" value="WXG100"/>
    <property type="match status" value="1"/>
</dbReference>
<reference evidence="2" key="1">
    <citation type="journal article" date="2019" name="Int. J. Syst. Evol. Microbiol.">
        <title>The Global Catalogue of Microorganisms (GCM) 10K type strain sequencing project: providing services to taxonomists for standard genome sequencing and annotation.</title>
        <authorList>
            <consortium name="The Broad Institute Genomics Platform"/>
            <consortium name="The Broad Institute Genome Sequencing Center for Infectious Disease"/>
            <person name="Wu L."/>
            <person name="Ma J."/>
        </authorList>
    </citation>
    <scope>NUCLEOTIDE SEQUENCE [LARGE SCALE GENOMIC DNA]</scope>
    <source>
        <strain evidence="2">CGMCC 4.7204</strain>
    </source>
</reference>
<dbReference type="Proteomes" id="UP001595767">
    <property type="component" value="Unassembled WGS sequence"/>
</dbReference>
<dbReference type="InterPro" id="IPR010310">
    <property type="entry name" value="T7SS_ESAT-6-like"/>
</dbReference>
<protein>
    <submittedName>
        <fullName evidence="1">WXG100 family type VII secretion target</fullName>
    </submittedName>
</protein>
<sequence length="110" mass="11387">MPPQGPVGVEAGGVNNVVSALETAIGNLRRSVNEIDGAAQAVVRGWKGDAHDKFVEVANLWHDEANALNQKFDRFNEAINAGKDTIVNMDTGSFGGGGGSTGGVTHTNLV</sequence>
<name>A0ABV8L381_9NOCA</name>
<dbReference type="Gene3D" id="1.10.287.1060">
    <property type="entry name" value="ESAT-6-like"/>
    <property type="match status" value="1"/>
</dbReference>
<evidence type="ECO:0000313" key="2">
    <source>
        <dbReference type="Proteomes" id="UP001595767"/>
    </source>
</evidence>
<dbReference type="InterPro" id="IPR036689">
    <property type="entry name" value="ESAT-6-like_sf"/>
</dbReference>
<dbReference type="RefSeq" id="WP_378547321.1">
    <property type="nucleotide sequence ID" value="NZ_JBHSBA010000003.1"/>
</dbReference>
<dbReference type="EMBL" id="JBHSBA010000003">
    <property type="protein sequence ID" value="MFC4124739.1"/>
    <property type="molecule type" value="Genomic_DNA"/>
</dbReference>
<dbReference type="SUPFAM" id="SSF140453">
    <property type="entry name" value="EsxAB dimer-like"/>
    <property type="match status" value="1"/>
</dbReference>
<organism evidence="1 2">
    <name type="scientific">Nocardia rhizosphaerae</name>
    <dbReference type="NCBI Taxonomy" id="1691571"/>
    <lineage>
        <taxon>Bacteria</taxon>
        <taxon>Bacillati</taxon>
        <taxon>Actinomycetota</taxon>
        <taxon>Actinomycetes</taxon>
        <taxon>Mycobacteriales</taxon>
        <taxon>Nocardiaceae</taxon>
        <taxon>Nocardia</taxon>
    </lineage>
</organism>
<keyword evidence="2" id="KW-1185">Reference proteome</keyword>
<evidence type="ECO:0000313" key="1">
    <source>
        <dbReference type="EMBL" id="MFC4124739.1"/>
    </source>
</evidence>
<proteinExistence type="predicted"/>
<gene>
    <name evidence="1" type="ORF">ACFOW8_07360</name>
</gene>
<accession>A0ABV8L381</accession>
<comment type="caution">
    <text evidence="1">The sequence shown here is derived from an EMBL/GenBank/DDBJ whole genome shotgun (WGS) entry which is preliminary data.</text>
</comment>